<protein>
    <recommendedName>
        <fullName evidence="4">CopG-like ribbon-helix-helix domain-containing protein</fullName>
    </recommendedName>
</protein>
<name>A0A6A7MYM6_9BURK</name>
<comment type="caution">
    <text evidence="2">The sequence shown here is derived from an EMBL/GenBank/DDBJ whole genome shotgun (WGS) entry which is preliminary data.</text>
</comment>
<dbReference type="EMBL" id="WHUG01000002">
    <property type="protein sequence ID" value="MQA37845.1"/>
    <property type="molecule type" value="Genomic_DNA"/>
</dbReference>
<accession>A0A6A7MYM6</accession>
<dbReference type="Proteomes" id="UP000440498">
    <property type="component" value="Unassembled WGS sequence"/>
</dbReference>
<dbReference type="RefSeq" id="WP_152837303.1">
    <property type="nucleotide sequence ID" value="NZ_WHUG01000002.1"/>
</dbReference>
<evidence type="ECO:0000256" key="1">
    <source>
        <dbReference type="SAM" id="MobiDB-lite"/>
    </source>
</evidence>
<sequence>MLEKYTPFHEPHQQRRTVQGDTGALERGIIMLPPATWRALNRLSKAQQRTGSDIIGSLINLADKAQGGGR</sequence>
<evidence type="ECO:0000313" key="3">
    <source>
        <dbReference type="Proteomes" id="UP000440498"/>
    </source>
</evidence>
<proteinExistence type="predicted"/>
<gene>
    <name evidence="2" type="ORF">GEV02_06765</name>
</gene>
<dbReference type="AlphaFoldDB" id="A0A6A7MYM6"/>
<organism evidence="2 3">
    <name type="scientific">Rugamonas aquatica</name>
    <dbReference type="NCBI Taxonomy" id="2743357"/>
    <lineage>
        <taxon>Bacteria</taxon>
        <taxon>Pseudomonadati</taxon>
        <taxon>Pseudomonadota</taxon>
        <taxon>Betaproteobacteria</taxon>
        <taxon>Burkholderiales</taxon>
        <taxon>Oxalobacteraceae</taxon>
        <taxon>Telluria group</taxon>
        <taxon>Rugamonas</taxon>
    </lineage>
</organism>
<feature type="region of interest" description="Disordered" evidence="1">
    <location>
        <begin position="1"/>
        <end position="22"/>
    </location>
</feature>
<evidence type="ECO:0000313" key="2">
    <source>
        <dbReference type="EMBL" id="MQA37845.1"/>
    </source>
</evidence>
<reference evidence="2 3" key="1">
    <citation type="submission" date="2019-10" db="EMBL/GenBank/DDBJ databases">
        <title>Two novel species isolated from a subtropical stream in China.</title>
        <authorList>
            <person name="Lu H."/>
        </authorList>
    </citation>
    <scope>NUCLEOTIDE SEQUENCE [LARGE SCALE GENOMIC DNA]</scope>
    <source>
        <strain evidence="2 3">FT29W</strain>
    </source>
</reference>
<feature type="compositionally biased region" description="Basic and acidic residues" evidence="1">
    <location>
        <begin position="1"/>
        <end position="13"/>
    </location>
</feature>
<keyword evidence="3" id="KW-1185">Reference proteome</keyword>
<evidence type="ECO:0008006" key="4">
    <source>
        <dbReference type="Google" id="ProtNLM"/>
    </source>
</evidence>